<evidence type="ECO:0000313" key="3">
    <source>
        <dbReference type="EMBL" id="KAH7109656.1"/>
    </source>
</evidence>
<evidence type="ECO:0000256" key="2">
    <source>
        <dbReference type="SAM" id="Phobius"/>
    </source>
</evidence>
<keyword evidence="2" id="KW-0812">Transmembrane</keyword>
<dbReference type="EMBL" id="JAGMWT010000031">
    <property type="protein sequence ID" value="KAH7109656.1"/>
    <property type="molecule type" value="Genomic_DNA"/>
</dbReference>
<protein>
    <submittedName>
        <fullName evidence="3">Uncharacterized protein</fullName>
    </submittedName>
</protein>
<keyword evidence="4" id="KW-1185">Reference proteome</keyword>
<name>A0A9P9CZ01_9PLEO</name>
<comment type="caution">
    <text evidence="3">The sequence shown here is derived from an EMBL/GenBank/DDBJ whole genome shotgun (WGS) entry which is preliminary data.</text>
</comment>
<gene>
    <name evidence="3" type="ORF">B0J11DRAFT_586505</name>
</gene>
<reference evidence="3" key="1">
    <citation type="journal article" date="2021" name="Nat. Commun.">
        <title>Genetic determinants of endophytism in the Arabidopsis root mycobiome.</title>
        <authorList>
            <person name="Mesny F."/>
            <person name="Miyauchi S."/>
            <person name="Thiergart T."/>
            <person name="Pickel B."/>
            <person name="Atanasova L."/>
            <person name="Karlsson M."/>
            <person name="Huettel B."/>
            <person name="Barry K.W."/>
            <person name="Haridas S."/>
            <person name="Chen C."/>
            <person name="Bauer D."/>
            <person name="Andreopoulos W."/>
            <person name="Pangilinan J."/>
            <person name="LaButti K."/>
            <person name="Riley R."/>
            <person name="Lipzen A."/>
            <person name="Clum A."/>
            <person name="Drula E."/>
            <person name="Henrissat B."/>
            <person name="Kohler A."/>
            <person name="Grigoriev I.V."/>
            <person name="Martin F.M."/>
            <person name="Hacquard S."/>
        </authorList>
    </citation>
    <scope>NUCLEOTIDE SEQUENCE</scope>
    <source>
        <strain evidence="3">MPI-CAGE-CH-0243</strain>
    </source>
</reference>
<sequence>MAPLVDDDPSTASDALSLHTIADQADAYAAQEQEDADFALALQLEEEETQRLIASSQQAQAPLADETVPEPEIPPGDPPPYRDDPDADEIDVANLPPYRDDPEAAEPAAEDAESTLPPAPLLPRILRVVGTVRTLRKIWLCGTCILGLVTFIIIGAVVLLLVVFGKPADPREAAWKASMSRDYDLKLHDLYPALEDNASDDCKRTWRRFASAVNCHRMILSSAWDNGDVDEFQKAGVDPFGYADDVCTENCRDSIETLRNPTDSMCYRRIDRFDLTNYGKNGKMYFDKKIVEEGPRHAYLTLHNRYERLCAKVPKKRTKGKIWESSPWGTCAAEMWMEWGIAEGANVHDLQGIDAFIAQTSEKKTLEGGWKSGEIKLDGGRLKKYNVKIPTRKVGPGFGATECSFCIFEYLERIMMSFEYGKFVDAKTGKAIGLQEFWDKTYFAVTTCQGYYDNMLLSRVYTRWETYGLICPGKGKHRELCKADPISEQLERMRAVVHGSRRDDPLFQDIREQIANENGEGQTKALQLLHDGMLELPCMVWFEKPAAQNLIVPHQYLIDNLCGDRCRNAVGRLEERHGQTFANALDAMPSHNRFQGWVKAQEVLNKTCFHTNPHTMINSRTAFCAPGLAALGHPEWVFTGKGSRPEILQAFSVSVDALAKKVPHYPTKPRNEPDIQATLSRQIDESVCNNCVGDLLVGNWPDAKTTIDGFYDDKDIDGREYEKVAQKFVVTCTGLMGYGLYPAQKRELFKKLGLDRFSSKE</sequence>
<feature type="transmembrane region" description="Helical" evidence="2">
    <location>
        <begin position="138"/>
        <end position="164"/>
    </location>
</feature>
<keyword evidence="2" id="KW-1133">Transmembrane helix</keyword>
<dbReference type="AlphaFoldDB" id="A0A9P9CZ01"/>
<dbReference type="OrthoDB" id="5128805at2759"/>
<keyword evidence="2" id="KW-0472">Membrane</keyword>
<organism evidence="3 4">
    <name type="scientific">Dendryphion nanum</name>
    <dbReference type="NCBI Taxonomy" id="256645"/>
    <lineage>
        <taxon>Eukaryota</taxon>
        <taxon>Fungi</taxon>
        <taxon>Dikarya</taxon>
        <taxon>Ascomycota</taxon>
        <taxon>Pezizomycotina</taxon>
        <taxon>Dothideomycetes</taxon>
        <taxon>Pleosporomycetidae</taxon>
        <taxon>Pleosporales</taxon>
        <taxon>Torulaceae</taxon>
        <taxon>Dendryphion</taxon>
    </lineage>
</organism>
<feature type="region of interest" description="Disordered" evidence="1">
    <location>
        <begin position="48"/>
        <end position="116"/>
    </location>
</feature>
<proteinExistence type="predicted"/>
<evidence type="ECO:0000256" key="1">
    <source>
        <dbReference type="SAM" id="MobiDB-lite"/>
    </source>
</evidence>
<dbReference type="Proteomes" id="UP000700596">
    <property type="component" value="Unassembled WGS sequence"/>
</dbReference>
<evidence type="ECO:0000313" key="4">
    <source>
        <dbReference type="Proteomes" id="UP000700596"/>
    </source>
</evidence>
<accession>A0A9P9CZ01</accession>